<keyword evidence="2" id="KW-1185">Reference proteome</keyword>
<dbReference type="Proteomes" id="UP000308600">
    <property type="component" value="Unassembled WGS sequence"/>
</dbReference>
<name>A0ACD3ALR9_9AGAR</name>
<protein>
    <submittedName>
        <fullName evidence="1">Uncharacterized protein</fullName>
    </submittedName>
</protein>
<evidence type="ECO:0000313" key="2">
    <source>
        <dbReference type="Proteomes" id="UP000308600"/>
    </source>
</evidence>
<reference evidence="1 2" key="1">
    <citation type="journal article" date="2019" name="Nat. Ecol. Evol.">
        <title>Megaphylogeny resolves global patterns of mushroom evolution.</title>
        <authorList>
            <person name="Varga T."/>
            <person name="Krizsan K."/>
            <person name="Foldi C."/>
            <person name="Dima B."/>
            <person name="Sanchez-Garcia M."/>
            <person name="Sanchez-Ramirez S."/>
            <person name="Szollosi G.J."/>
            <person name="Szarkandi J.G."/>
            <person name="Papp V."/>
            <person name="Albert L."/>
            <person name="Andreopoulos W."/>
            <person name="Angelini C."/>
            <person name="Antonin V."/>
            <person name="Barry K.W."/>
            <person name="Bougher N.L."/>
            <person name="Buchanan P."/>
            <person name="Buyck B."/>
            <person name="Bense V."/>
            <person name="Catcheside P."/>
            <person name="Chovatia M."/>
            <person name="Cooper J."/>
            <person name="Damon W."/>
            <person name="Desjardin D."/>
            <person name="Finy P."/>
            <person name="Geml J."/>
            <person name="Haridas S."/>
            <person name="Hughes K."/>
            <person name="Justo A."/>
            <person name="Karasinski D."/>
            <person name="Kautmanova I."/>
            <person name="Kiss B."/>
            <person name="Kocsube S."/>
            <person name="Kotiranta H."/>
            <person name="LaButti K.M."/>
            <person name="Lechner B.E."/>
            <person name="Liimatainen K."/>
            <person name="Lipzen A."/>
            <person name="Lukacs Z."/>
            <person name="Mihaltcheva S."/>
            <person name="Morgado L.N."/>
            <person name="Niskanen T."/>
            <person name="Noordeloos M.E."/>
            <person name="Ohm R.A."/>
            <person name="Ortiz-Santana B."/>
            <person name="Ovrebo C."/>
            <person name="Racz N."/>
            <person name="Riley R."/>
            <person name="Savchenko A."/>
            <person name="Shiryaev A."/>
            <person name="Soop K."/>
            <person name="Spirin V."/>
            <person name="Szebenyi C."/>
            <person name="Tomsovsky M."/>
            <person name="Tulloss R.E."/>
            <person name="Uehling J."/>
            <person name="Grigoriev I.V."/>
            <person name="Vagvolgyi C."/>
            <person name="Papp T."/>
            <person name="Martin F.M."/>
            <person name="Miettinen O."/>
            <person name="Hibbett D.S."/>
            <person name="Nagy L.G."/>
        </authorList>
    </citation>
    <scope>NUCLEOTIDE SEQUENCE [LARGE SCALE GENOMIC DNA]</scope>
    <source>
        <strain evidence="1 2">NL-1719</strain>
    </source>
</reference>
<dbReference type="EMBL" id="ML208403">
    <property type="protein sequence ID" value="TFK66496.1"/>
    <property type="molecule type" value="Genomic_DNA"/>
</dbReference>
<sequence length="421" mass="44811">MTDTNAPPQPAAESPSATPAATTSTGLATLQARPTSPRADAVTPSQPNNSSPQPQHHEREGPIDPRVSALRAMFPDFDDIVLLSVLESVDWDQDRAINTLLGMSDPNYKEETRHPEPVLSQTELDEQFARRLLLEDQRRQNAFAPQPQRQSGRPFTQAGPFQPQPQPQAQYQQPGQEGNSMAEFQDQVSKFAETGKKTLGSLFSKVKAKIQELDSQRTGTSGAPAQQQQQQQQWGQVPYNSYQPPAQQQPLYYQPEHPDQGPPSPPIQLHGPESLPAFYDPNSAAAVTLPVISGTSARTSQRPASILGGSKPSEVAAQSGSAVGYDVSTPPSNSPPRVASTPSSPPKQIDGVKLGLLPKRPVSLLRPKSPGTAETGASGSTAAAAASTAATPAPAAAAAAKKDYDSDDGLEYAENPFEEGH</sequence>
<accession>A0ACD3ALR9</accession>
<evidence type="ECO:0000313" key="1">
    <source>
        <dbReference type="EMBL" id="TFK66496.1"/>
    </source>
</evidence>
<organism evidence="1 2">
    <name type="scientific">Pluteus cervinus</name>
    <dbReference type="NCBI Taxonomy" id="181527"/>
    <lineage>
        <taxon>Eukaryota</taxon>
        <taxon>Fungi</taxon>
        <taxon>Dikarya</taxon>
        <taxon>Basidiomycota</taxon>
        <taxon>Agaricomycotina</taxon>
        <taxon>Agaricomycetes</taxon>
        <taxon>Agaricomycetidae</taxon>
        <taxon>Agaricales</taxon>
        <taxon>Pluteineae</taxon>
        <taxon>Pluteaceae</taxon>
        <taxon>Pluteus</taxon>
    </lineage>
</organism>
<proteinExistence type="predicted"/>
<gene>
    <name evidence="1" type="ORF">BDN72DRAFT_844275</name>
</gene>